<evidence type="ECO:0000256" key="4">
    <source>
        <dbReference type="ARBA" id="ARBA00022692"/>
    </source>
</evidence>
<evidence type="ECO:0000256" key="7">
    <source>
        <dbReference type="ARBA" id="ARBA00022989"/>
    </source>
</evidence>
<keyword evidence="7 10" id="KW-1133">Transmembrane helix</keyword>
<dbReference type="InterPro" id="IPR036640">
    <property type="entry name" value="ABC1_TM_sf"/>
</dbReference>
<comment type="subcellular location">
    <subcellularLocation>
        <location evidence="1">Membrane</location>
        <topology evidence="1">Multi-pass membrane protein</topology>
    </subcellularLocation>
</comment>
<dbReference type="CDD" id="cd18594">
    <property type="entry name" value="ABC_6TM_CFTR_D1"/>
    <property type="match status" value="1"/>
</dbReference>
<proteinExistence type="inferred from homology"/>
<dbReference type="PROSITE" id="PS50929">
    <property type="entry name" value="ABC_TM1F"/>
    <property type="match status" value="2"/>
</dbReference>
<evidence type="ECO:0000313" key="14">
    <source>
        <dbReference type="Proteomes" id="UP001159428"/>
    </source>
</evidence>
<feature type="domain" description="ABC transmembrane type-1" evidence="12">
    <location>
        <begin position="706"/>
        <end position="1005"/>
    </location>
</feature>
<dbReference type="SUPFAM" id="SSF52540">
    <property type="entry name" value="P-loop containing nucleoside triphosphate hydrolases"/>
    <property type="match status" value="2"/>
</dbReference>
<organism evidence="13 14">
    <name type="scientific">Pocillopora meandrina</name>
    <dbReference type="NCBI Taxonomy" id="46732"/>
    <lineage>
        <taxon>Eukaryota</taxon>
        <taxon>Metazoa</taxon>
        <taxon>Cnidaria</taxon>
        <taxon>Anthozoa</taxon>
        <taxon>Hexacorallia</taxon>
        <taxon>Scleractinia</taxon>
        <taxon>Astrocoeniina</taxon>
        <taxon>Pocilloporidae</taxon>
        <taxon>Pocillopora</taxon>
    </lineage>
</organism>
<feature type="transmembrane region" description="Helical" evidence="10">
    <location>
        <begin position="132"/>
        <end position="156"/>
    </location>
</feature>
<evidence type="ECO:0000256" key="8">
    <source>
        <dbReference type="ARBA" id="ARBA00023136"/>
    </source>
</evidence>
<feature type="transmembrane region" description="Helical" evidence="10">
    <location>
        <begin position="205"/>
        <end position="225"/>
    </location>
</feature>
<feature type="domain" description="ABC transporter" evidence="11">
    <location>
        <begin position="414"/>
        <end position="636"/>
    </location>
</feature>
<evidence type="ECO:0000259" key="12">
    <source>
        <dbReference type="PROSITE" id="PS50929"/>
    </source>
</evidence>
<dbReference type="FunFam" id="3.40.50.300:FF:000163">
    <property type="entry name" value="Multidrug resistance-associated protein member 4"/>
    <property type="match status" value="1"/>
</dbReference>
<dbReference type="FunFam" id="1.20.1560.10:FF:000026">
    <property type="entry name" value="Multidrug resistance-associated protein lethal(2)03659"/>
    <property type="match status" value="1"/>
</dbReference>
<dbReference type="Gene3D" id="1.20.1560.10">
    <property type="entry name" value="ABC transporter type 1, transmembrane domain"/>
    <property type="match status" value="2"/>
</dbReference>
<keyword evidence="14" id="KW-1185">Reference proteome</keyword>
<dbReference type="CDD" id="cd03244">
    <property type="entry name" value="ABCC_MRP_domain2"/>
    <property type="match status" value="1"/>
</dbReference>
<dbReference type="GO" id="GO:0016887">
    <property type="term" value="F:ATP hydrolysis activity"/>
    <property type="evidence" value="ECO:0007669"/>
    <property type="project" value="InterPro"/>
</dbReference>
<gene>
    <name evidence="13" type="ORF">PMEA_00006104</name>
</gene>
<dbReference type="InterPro" id="IPR011527">
    <property type="entry name" value="ABC1_TM_dom"/>
</dbReference>
<dbReference type="EMBL" id="CALNXJ010000014">
    <property type="protein sequence ID" value="CAH3114175.1"/>
    <property type="molecule type" value="Genomic_DNA"/>
</dbReference>
<evidence type="ECO:0000256" key="5">
    <source>
        <dbReference type="ARBA" id="ARBA00022741"/>
    </source>
</evidence>
<evidence type="ECO:0000259" key="11">
    <source>
        <dbReference type="PROSITE" id="PS50893"/>
    </source>
</evidence>
<dbReference type="PANTHER" id="PTHR24223:SF456">
    <property type="entry name" value="MULTIDRUG RESISTANCE-ASSOCIATED PROTEIN LETHAL(2)03659"/>
    <property type="match status" value="1"/>
</dbReference>
<protein>
    <submittedName>
        <fullName evidence="13">Uncharacterized protein</fullName>
    </submittedName>
</protein>
<feature type="transmembrane region" description="Helical" evidence="10">
    <location>
        <begin position="312"/>
        <end position="337"/>
    </location>
</feature>
<feature type="domain" description="ABC transmembrane type-1" evidence="12">
    <location>
        <begin position="94"/>
        <end position="375"/>
    </location>
</feature>
<feature type="transmembrane region" description="Helical" evidence="10">
    <location>
        <begin position="349"/>
        <end position="374"/>
    </location>
</feature>
<dbReference type="InterPro" id="IPR003593">
    <property type="entry name" value="AAA+_ATPase"/>
</dbReference>
<dbReference type="InterPro" id="IPR027417">
    <property type="entry name" value="P-loop_NTPase"/>
</dbReference>
<dbReference type="PROSITE" id="PS00211">
    <property type="entry name" value="ABC_TRANSPORTER_1"/>
    <property type="match status" value="2"/>
</dbReference>
<dbReference type="CDD" id="cd18601">
    <property type="entry name" value="ABC_6TM_MRP4_D2_like"/>
    <property type="match status" value="1"/>
</dbReference>
<dbReference type="InterPro" id="IPR017871">
    <property type="entry name" value="ABC_transporter-like_CS"/>
</dbReference>
<evidence type="ECO:0000256" key="9">
    <source>
        <dbReference type="SAM" id="MobiDB-lite"/>
    </source>
</evidence>
<comment type="similarity">
    <text evidence="2">Belongs to the ABC transporter superfamily. ABCC family. Conjugate transporter (TC 3.A.1.208) subfamily.</text>
</comment>
<evidence type="ECO:0000256" key="3">
    <source>
        <dbReference type="ARBA" id="ARBA00022448"/>
    </source>
</evidence>
<keyword evidence="6" id="KW-0067">ATP-binding</keyword>
<dbReference type="Pfam" id="PF00005">
    <property type="entry name" value="ABC_tran"/>
    <property type="match status" value="2"/>
</dbReference>
<feature type="region of interest" description="Disordered" evidence="9">
    <location>
        <begin position="656"/>
        <end position="677"/>
    </location>
</feature>
<keyword evidence="3" id="KW-0813">Transport</keyword>
<evidence type="ECO:0000256" key="10">
    <source>
        <dbReference type="SAM" id="Phobius"/>
    </source>
</evidence>
<dbReference type="GO" id="GO:0140359">
    <property type="term" value="F:ABC-type transporter activity"/>
    <property type="evidence" value="ECO:0007669"/>
    <property type="project" value="InterPro"/>
</dbReference>
<dbReference type="Gene3D" id="3.40.50.300">
    <property type="entry name" value="P-loop containing nucleotide triphosphate hydrolases"/>
    <property type="match status" value="2"/>
</dbReference>
<feature type="compositionally biased region" description="Polar residues" evidence="9">
    <location>
        <begin position="658"/>
        <end position="669"/>
    </location>
</feature>
<dbReference type="PROSITE" id="PS50893">
    <property type="entry name" value="ABC_TRANSPORTER_2"/>
    <property type="match status" value="2"/>
</dbReference>
<keyword evidence="5" id="KW-0547">Nucleotide-binding</keyword>
<dbReference type="InterPro" id="IPR003439">
    <property type="entry name" value="ABC_transporter-like_ATP-bd"/>
</dbReference>
<feature type="transmembrane region" description="Helical" evidence="10">
    <location>
        <begin position="843"/>
        <end position="875"/>
    </location>
</feature>
<feature type="transmembrane region" description="Helical" evidence="10">
    <location>
        <begin position="84"/>
        <end position="102"/>
    </location>
</feature>
<dbReference type="GO" id="GO:0016020">
    <property type="term" value="C:membrane"/>
    <property type="evidence" value="ECO:0007669"/>
    <property type="project" value="UniProtKB-SubCell"/>
</dbReference>
<feature type="transmembrane region" description="Helical" evidence="10">
    <location>
        <begin position="706"/>
        <end position="727"/>
    </location>
</feature>
<evidence type="ECO:0000313" key="13">
    <source>
        <dbReference type="EMBL" id="CAH3114175.1"/>
    </source>
</evidence>
<reference evidence="13 14" key="1">
    <citation type="submission" date="2022-05" db="EMBL/GenBank/DDBJ databases">
        <authorList>
            <consortium name="Genoscope - CEA"/>
            <person name="William W."/>
        </authorList>
    </citation>
    <scope>NUCLEOTIDE SEQUENCE [LARGE SCALE GENOMIC DNA]</scope>
</reference>
<keyword evidence="8 10" id="KW-0472">Membrane</keyword>
<feature type="transmembrane region" description="Helical" evidence="10">
    <location>
        <begin position="762"/>
        <end position="790"/>
    </location>
</feature>
<evidence type="ECO:0000256" key="1">
    <source>
        <dbReference type="ARBA" id="ARBA00004141"/>
    </source>
</evidence>
<sequence>MENIRIHTKANPMAKATILGKFLTFWWMNNFFSKGYRHPIDNSDIYKILPEEEAKGLADRLEKLWNEELRDAQRKSRKPQLRNAFIKFLGIRYFMLAIFPIIEEGLKVSAPLLIGRLLSYFQPDPAISSTDAYITAALLSLCAFSEGALHAPNFFINQRCGLHLRLAAGSLIYRKALRLSHVSFIKTTTGQIVNLVTNDIQRLEWVTIFFHYTWVAPLMVVVIAILCWREIGIYILPGIFLFLLLGPFQVYVGRFFAKMRSKTAVLTDERIKMMNEIISGMRVIKMYTWEESFAKLVAEIRRKETKMVKHTSFYRAINCAFYHSALAIISLVVFTVYVMTGHILTAERVFVVLGLLMAVRVCFTLFFSLGVMYLKESAVSEKRVQAFLELEEREPSVSNVIENGVSSKDNVPLLKLEGITAYWDKSLNPTLKDISLEVKQGELHIVVGPVGAGKSSLLMTILGELPVSEGIKKVHGKVGYASQQAWIFNATVKENILFGKDFDEDRYQQVIECCALKKDLELFPKGNSTIVGERGLVLSGGQKARISLARAVYHDADIYLLDDPLSAVDTHVGRELFDRCISGLLKDKICVLVTHQLQYLKDGTSILCLQEGCCIGQGTYSDLANSGLDVQSLVSLPESDDDSAIEADDIEVKEKEGGNTTQANAVKAKNSSETKAAVKEDRHTGTVTWKVYFDYWRAGAGFLKGLILVLLVICTQAVVMLSEWWLAHWADEEERRAFEAEILPSNSTIQAEDLDKFRKQNISIYAGLVVGTFILAYASAGAFLFIAVSASQNLHNNMFRKLLGATIYFFDTNPVGQVLNRFSKDIGQMDDLLPYTFYDYSRLMLQAFAVLMLNVVFVPYLLAAAIPIVLLFLFIRHYYLKTAREVKRIEAMNRSPFYSHISTSLQGLTTIRAYRAENRFKNQYDVYQDNHTAAWFLFMTGSRWLGARLDFICTVFIASAAFSPLFLAEGGIRMSAGIVGLTLTYAKMLTGGFQWCVRQSAEVENLMTSVERVIEYSKLEQETQSHDKTVSVPGSWPQYGIITFESFYYRHHHTMPQVLKKLNLCIRAQEKVGVVGRTGAGKSSLMAALFRMAEPEGTVRIDAVPITDVSLRDLRSSLSIIPQDPILFSGSLRKNLDPFNQYNDTEVWNALEEVQLKETVTELPDGLNTKLTEGGSNFSVGQRQLVCLARAVLKHNKILIIDEATANVDHTTDALIQETIRSKFQSCTVLTIAHRLNTIMDSDRVMVLDEGRLVEFDEPYLLLQKEDSLFSQMVEHTSKHLATNLYEVARQSFFLRHKLSDDDDLLDMLPKVKVESPLQELNIDNSRTPSPILRSSSSLGKERLLYETTV</sequence>
<feature type="domain" description="ABC transporter" evidence="11">
    <location>
        <begin position="1042"/>
        <end position="1275"/>
    </location>
</feature>
<evidence type="ECO:0000256" key="6">
    <source>
        <dbReference type="ARBA" id="ARBA00022840"/>
    </source>
</evidence>
<accession>A0AAU9WGM9</accession>
<name>A0AAU9WGM9_9CNID</name>
<dbReference type="Pfam" id="PF00664">
    <property type="entry name" value="ABC_membrane"/>
    <property type="match status" value="2"/>
</dbReference>
<feature type="transmembrane region" description="Helical" evidence="10">
    <location>
        <begin position="231"/>
        <end position="252"/>
    </location>
</feature>
<keyword evidence="4 10" id="KW-0812">Transmembrane</keyword>
<evidence type="ECO:0000256" key="2">
    <source>
        <dbReference type="ARBA" id="ARBA00009726"/>
    </source>
</evidence>
<dbReference type="CDD" id="cd03250">
    <property type="entry name" value="ABCC_MRP_domain1"/>
    <property type="match status" value="1"/>
</dbReference>
<dbReference type="GO" id="GO:0005524">
    <property type="term" value="F:ATP binding"/>
    <property type="evidence" value="ECO:0007669"/>
    <property type="project" value="UniProtKB-KW"/>
</dbReference>
<dbReference type="FunFam" id="3.40.50.300:FF:000482">
    <property type="entry name" value="Multidrug resistance-associated protein member 4"/>
    <property type="match status" value="1"/>
</dbReference>
<comment type="caution">
    <text evidence="13">The sequence shown here is derived from an EMBL/GenBank/DDBJ whole genome shotgun (WGS) entry which is preliminary data.</text>
</comment>
<dbReference type="InterPro" id="IPR050173">
    <property type="entry name" value="ABC_transporter_C-like"/>
</dbReference>
<dbReference type="SMART" id="SM00382">
    <property type="entry name" value="AAA"/>
    <property type="match status" value="2"/>
</dbReference>
<dbReference type="SUPFAM" id="SSF90123">
    <property type="entry name" value="ABC transporter transmembrane region"/>
    <property type="match status" value="2"/>
</dbReference>
<dbReference type="PANTHER" id="PTHR24223">
    <property type="entry name" value="ATP-BINDING CASSETTE SUB-FAMILY C"/>
    <property type="match status" value="1"/>
</dbReference>
<dbReference type="FunFam" id="1.20.1560.10:FF:000014">
    <property type="entry name" value="Multidrug resistance-associated protein member 4"/>
    <property type="match status" value="1"/>
</dbReference>
<dbReference type="Proteomes" id="UP001159428">
    <property type="component" value="Unassembled WGS sequence"/>
</dbReference>
<dbReference type="InterPro" id="IPR047083">
    <property type="entry name" value="ABCC4_TMD2"/>
</dbReference>